<evidence type="ECO:0000256" key="2">
    <source>
        <dbReference type="SAM" id="SignalP"/>
    </source>
</evidence>
<feature type="compositionally biased region" description="Polar residues" evidence="1">
    <location>
        <begin position="158"/>
        <end position="167"/>
    </location>
</feature>
<dbReference type="Pfam" id="PF11141">
    <property type="entry name" value="DUF2914"/>
    <property type="match status" value="1"/>
</dbReference>
<keyword evidence="2" id="KW-0732">Signal</keyword>
<evidence type="ECO:0000313" key="5">
    <source>
        <dbReference type="Proteomes" id="UP000295707"/>
    </source>
</evidence>
<reference evidence="4 5" key="1">
    <citation type="submission" date="2019-03" db="EMBL/GenBank/DDBJ databases">
        <title>Genomic Encyclopedia of Type Strains, Phase IV (KMG-IV): sequencing the most valuable type-strain genomes for metagenomic binning, comparative biology and taxonomic classification.</title>
        <authorList>
            <person name="Goeker M."/>
        </authorList>
    </citation>
    <scope>NUCLEOTIDE SEQUENCE [LARGE SCALE GENOMIC DNA]</scope>
    <source>
        <strain evidence="4 5">DSM 19610</strain>
    </source>
</reference>
<dbReference type="EMBL" id="SMFX01000001">
    <property type="protein sequence ID" value="TCK17231.1"/>
    <property type="molecule type" value="Genomic_DNA"/>
</dbReference>
<feature type="signal peptide" evidence="2">
    <location>
        <begin position="1"/>
        <end position="23"/>
    </location>
</feature>
<gene>
    <name evidence="4" type="ORF">DFR30_0452</name>
</gene>
<dbReference type="Proteomes" id="UP000295707">
    <property type="component" value="Unassembled WGS sequence"/>
</dbReference>
<evidence type="ECO:0000259" key="3">
    <source>
        <dbReference type="Pfam" id="PF11141"/>
    </source>
</evidence>
<evidence type="ECO:0000256" key="1">
    <source>
        <dbReference type="SAM" id="MobiDB-lite"/>
    </source>
</evidence>
<feature type="region of interest" description="Disordered" evidence="1">
    <location>
        <begin position="144"/>
        <end position="167"/>
    </location>
</feature>
<sequence length="167" mass="18657">MWYRARIYCLLASLMVISAQVGAEEALVAGGEVARASFTTRIANREPTDRVLVLNPPATEVYFFTDLRNLEGHTVTHRWEYQGRAVSNVPFVVGGNRWRVFSKKVFPPDSFGEWSVTVLDDNGLPLYVELFRYEPVDAGRANLQKDLSEGEDIPAQDMPSTAGDSSE</sequence>
<organism evidence="4 5">
    <name type="scientific">Thiogranum longum</name>
    <dbReference type="NCBI Taxonomy" id="1537524"/>
    <lineage>
        <taxon>Bacteria</taxon>
        <taxon>Pseudomonadati</taxon>
        <taxon>Pseudomonadota</taxon>
        <taxon>Gammaproteobacteria</taxon>
        <taxon>Chromatiales</taxon>
        <taxon>Ectothiorhodospiraceae</taxon>
        <taxon>Thiogranum</taxon>
    </lineage>
</organism>
<comment type="caution">
    <text evidence="4">The sequence shown here is derived from an EMBL/GenBank/DDBJ whole genome shotgun (WGS) entry which is preliminary data.</text>
</comment>
<proteinExistence type="predicted"/>
<feature type="domain" description="DUF2914" evidence="3">
    <location>
        <begin position="74"/>
        <end position="132"/>
    </location>
</feature>
<protein>
    <submittedName>
        <fullName evidence="4">DUF2914 family protein</fullName>
    </submittedName>
</protein>
<feature type="chain" id="PRO_5020197941" evidence="2">
    <location>
        <begin position="24"/>
        <end position="167"/>
    </location>
</feature>
<dbReference type="InterPro" id="IPR022606">
    <property type="entry name" value="DUF2914"/>
</dbReference>
<name>A0A4R1H9N8_9GAMM</name>
<dbReference type="AlphaFoldDB" id="A0A4R1H9N8"/>
<keyword evidence="5" id="KW-1185">Reference proteome</keyword>
<dbReference type="OrthoDB" id="9796654at2"/>
<evidence type="ECO:0000313" key="4">
    <source>
        <dbReference type="EMBL" id="TCK17231.1"/>
    </source>
</evidence>
<accession>A0A4R1H9N8</accession>